<feature type="transmembrane region" description="Helical" evidence="1">
    <location>
        <begin position="81"/>
        <end position="101"/>
    </location>
</feature>
<accession>V5SI60</accession>
<dbReference type="EMBL" id="CP006912">
    <property type="protein sequence ID" value="AHB50187.1"/>
    <property type="molecule type" value="Genomic_DNA"/>
</dbReference>
<dbReference type="RefSeq" id="WP_023787436.1">
    <property type="nucleotide sequence ID" value="NC_022997.1"/>
</dbReference>
<proteinExistence type="predicted"/>
<reference evidence="2 3" key="1">
    <citation type="journal article" date="2014" name="Genome Announc.">
        <title>Complete Genome Sequence of Hyphomicrobium nitrativorans Strain NL23, a Denitrifying Bacterium Isolated from Biofilm of a Methanol-Fed Denitrification System Treating Seawater at the Montreal Biodome.</title>
        <authorList>
            <person name="Martineau C."/>
            <person name="Villeneuve C."/>
            <person name="Mauffrey F."/>
            <person name="Villemur R."/>
        </authorList>
    </citation>
    <scope>NUCLEOTIDE SEQUENCE [LARGE SCALE GENOMIC DNA]</scope>
    <source>
        <strain evidence="2">NL23</strain>
    </source>
</reference>
<keyword evidence="1" id="KW-1133">Transmembrane helix</keyword>
<evidence type="ECO:0000313" key="3">
    <source>
        <dbReference type="Proteomes" id="UP000018542"/>
    </source>
</evidence>
<dbReference type="STRING" id="1029756.W911_10410"/>
<organism evidence="2 3">
    <name type="scientific">Hyphomicrobium nitrativorans NL23</name>
    <dbReference type="NCBI Taxonomy" id="1029756"/>
    <lineage>
        <taxon>Bacteria</taxon>
        <taxon>Pseudomonadati</taxon>
        <taxon>Pseudomonadota</taxon>
        <taxon>Alphaproteobacteria</taxon>
        <taxon>Hyphomicrobiales</taxon>
        <taxon>Hyphomicrobiaceae</taxon>
        <taxon>Hyphomicrobium</taxon>
    </lineage>
</organism>
<evidence type="ECO:0000256" key="1">
    <source>
        <dbReference type="SAM" id="Phobius"/>
    </source>
</evidence>
<sequence>MDLLEFAAFALAVVFWSVGMWSILGAYVAGRRATAHLDRAHSNNYLRNLYLRPHAPNTGALLGKNEKRHTVVRNYVVRTRYAMAGFVIACAIAVILSLLRYD</sequence>
<gene>
    <name evidence="2" type="ORF">W911_10410</name>
</gene>
<dbReference type="PATRIC" id="fig|1029756.8.peg.2167"/>
<protein>
    <recommendedName>
        <fullName evidence="4">Universal stress protein B</fullName>
    </recommendedName>
</protein>
<keyword evidence="1" id="KW-0812">Transmembrane</keyword>
<dbReference type="Proteomes" id="UP000018542">
    <property type="component" value="Chromosome"/>
</dbReference>
<evidence type="ECO:0008006" key="4">
    <source>
        <dbReference type="Google" id="ProtNLM"/>
    </source>
</evidence>
<feature type="transmembrane region" description="Helical" evidence="1">
    <location>
        <begin position="6"/>
        <end position="29"/>
    </location>
</feature>
<keyword evidence="3" id="KW-1185">Reference proteome</keyword>
<keyword evidence="1" id="KW-0472">Membrane</keyword>
<evidence type="ECO:0000313" key="2">
    <source>
        <dbReference type="EMBL" id="AHB50187.1"/>
    </source>
</evidence>
<dbReference type="HOGENOM" id="CLU_2273535_0_0_5"/>
<dbReference type="KEGG" id="hni:W911_10410"/>
<name>V5SI60_9HYPH</name>
<dbReference type="AlphaFoldDB" id="V5SI60"/>